<dbReference type="AlphaFoldDB" id="A0A0C3P676"/>
<feature type="transmembrane region" description="Helical" evidence="1">
    <location>
        <begin position="499"/>
        <end position="518"/>
    </location>
</feature>
<accession>A0A0C3P676</accession>
<evidence type="ECO:0000259" key="2">
    <source>
        <dbReference type="Pfam" id="PF01926"/>
    </source>
</evidence>
<protein>
    <recommendedName>
        <fullName evidence="2">G domain-containing protein</fullName>
    </recommendedName>
</protein>
<dbReference type="InParanoid" id="A0A0C3P676"/>
<keyword evidence="1" id="KW-1133">Transmembrane helix</keyword>
<dbReference type="InterPro" id="IPR027417">
    <property type="entry name" value="P-loop_NTPase"/>
</dbReference>
<dbReference type="EMBL" id="KN831978">
    <property type="protein sequence ID" value="KIO03056.1"/>
    <property type="molecule type" value="Genomic_DNA"/>
</dbReference>
<reference evidence="3 4" key="1">
    <citation type="submission" date="2014-04" db="EMBL/GenBank/DDBJ databases">
        <authorList>
            <consortium name="DOE Joint Genome Institute"/>
            <person name="Kuo A."/>
            <person name="Kohler A."/>
            <person name="Costa M.D."/>
            <person name="Nagy L.G."/>
            <person name="Floudas D."/>
            <person name="Copeland A."/>
            <person name="Barry K.W."/>
            <person name="Cichocki N."/>
            <person name="Veneault-Fourrey C."/>
            <person name="LaButti K."/>
            <person name="Lindquist E.A."/>
            <person name="Lipzen A."/>
            <person name="Lundell T."/>
            <person name="Morin E."/>
            <person name="Murat C."/>
            <person name="Sun H."/>
            <person name="Tunlid A."/>
            <person name="Henrissat B."/>
            <person name="Grigoriev I.V."/>
            <person name="Hibbett D.S."/>
            <person name="Martin F."/>
            <person name="Nordberg H.P."/>
            <person name="Cantor M.N."/>
            <person name="Hua S.X."/>
        </authorList>
    </citation>
    <scope>NUCLEOTIDE SEQUENCE [LARGE SCALE GENOMIC DNA]</scope>
    <source>
        <strain evidence="3 4">Marx 270</strain>
    </source>
</reference>
<keyword evidence="4" id="KW-1185">Reference proteome</keyword>
<dbReference type="Gene3D" id="3.40.50.300">
    <property type="entry name" value="P-loop containing nucleotide triphosphate hydrolases"/>
    <property type="match status" value="1"/>
</dbReference>
<feature type="domain" description="G" evidence="2">
    <location>
        <begin position="147"/>
        <end position="221"/>
    </location>
</feature>
<dbReference type="OrthoDB" id="391988at2759"/>
<proteinExistence type="predicted"/>
<gene>
    <name evidence="3" type="ORF">M404DRAFT_631748</name>
</gene>
<dbReference type="InterPro" id="IPR006073">
    <property type="entry name" value="GTP-bd"/>
</dbReference>
<feature type="transmembrane region" description="Helical" evidence="1">
    <location>
        <begin position="462"/>
        <end position="484"/>
    </location>
</feature>
<keyword evidence="1" id="KW-0472">Membrane</keyword>
<evidence type="ECO:0000256" key="1">
    <source>
        <dbReference type="SAM" id="Phobius"/>
    </source>
</evidence>
<evidence type="ECO:0000313" key="4">
    <source>
        <dbReference type="Proteomes" id="UP000054217"/>
    </source>
</evidence>
<dbReference type="GO" id="GO:0005525">
    <property type="term" value="F:GTP binding"/>
    <property type="evidence" value="ECO:0007669"/>
    <property type="project" value="InterPro"/>
</dbReference>
<sequence length="600" mass="67550">MTPRSQQLSYIELRGGKDIESIDLVLGDLRCPIPRQEGGTFSEHFEERLTFAADQLSLEVRRRKKVLFGSSSATVSETVTISSADVQSRSERQVIKKRWGKLDITLQFSPQFVSAATVPSDDLPPPANPETLTPTTEELIKQCPRFRILVVGKTGAGKSSLINRIFGVEAAHVADNRPGKAVIEEELISPQNDRFILHDSRGFEPAEGSNYDTVKSFIETRKKMPHIKDQLHAVWLCFPVPIIEFGERLLEEGAETFLEQSSEALGNTPTVVVFTKYDNLIAYMQVAGEEDPEAGAKRYLQKYCVKPIQEFLKVKDILHVAISSNRMCERGHDELTNLTYERVSESFTSQPNMVSPVPFAAAGAQRMVPRVKIESSINVGKQRYWRALATSTNFWGFTMLDCLGVIHTDITSVWNFYDPSAYLSSKEFRDLMVNMVGNVDALTESSRTSTHLARSDTISGNAIPLMTAMVVILPFIAGLALVQWVNESYQRLQNVHQKFMAYIVDLTHILEILFALTGDKKGKKLTRRAIKLAFTAYYESSWMRNVHASIRQFKHTITDHDIILEKIEALVLASGRETCVANVVEQIQSVDLEQDEEWHT</sequence>
<reference evidence="4" key="2">
    <citation type="submission" date="2015-01" db="EMBL/GenBank/DDBJ databases">
        <title>Evolutionary Origins and Diversification of the Mycorrhizal Mutualists.</title>
        <authorList>
            <consortium name="DOE Joint Genome Institute"/>
            <consortium name="Mycorrhizal Genomics Consortium"/>
            <person name="Kohler A."/>
            <person name="Kuo A."/>
            <person name="Nagy L.G."/>
            <person name="Floudas D."/>
            <person name="Copeland A."/>
            <person name="Barry K.W."/>
            <person name="Cichocki N."/>
            <person name="Veneault-Fourrey C."/>
            <person name="LaButti K."/>
            <person name="Lindquist E.A."/>
            <person name="Lipzen A."/>
            <person name="Lundell T."/>
            <person name="Morin E."/>
            <person name="Murat C."/>
            <person name="Riley R."/>
            <person name="Ohm R."/>
            <person name="Sun H."/>
            <person name="Tunlid A."/>
            <person name="Henrissat B."/>
            <person name="Grigoriev I.V."/>
            <person name="Hibbett D.S."/>
            <person name="Martin F."/>
        </authorList>
    </citation>
    <scope>NUCLEOTIDE SEQUENCE [LARGE SCALE GENOMIC DNA]</scope>
    <source>
        <strain evidence="4">Marx 270</strain>
    </source>
</reference>
<dbReference type="Proteomes" id="UP000054217">
    <property type="component" value="Unassembled WGS sequence"/>
</dbReference>
<evidence type="ECO:0000313" key="3">
    <source>
        <dbReference type="EMBL" id="KIO03056.1"/>
    </source>
</evidence>
<dbReference type="SUPFAM" id="SSF52540">
    <property type="entry name" value="P-loop containing nucleoside triphosphate hydrolases"/>
    <property type="match status" value="1"/>
</dbReference>
<name>A0A0C3P676_PISTI</name>
<dbReference type="Pfam" id="PF01926">
    <property type="entry name" value="MMR_HSR1"/>
    <property type="match status" value="1"/>
</dbReference>
<keyword evidence="1" id="KW-0812">Transmembrane</keyword>
<dbReference type="HOGENOM" id="CLU_023805_2_2_1"/>
<organism evidence="3 4">
    <name type="scientific">Pisolithus tinctorius Marx 270</name>
    <dbReference type="NCBI Taxonomy" id="870435"/>
    <lineage>
        <taxon>Eukaryota</taxon>
        <taxon>Fungi</taxon>
        <taxon>Dikarya</taxon>
        <taxon>Basidiomycota</taxon>
        <taxon>Agaricomycotina</taxon>
        <taxon>Agaricomycetes</taxon>
        <taxon>Agaricomycetidae</taxon>
        <taxon>Boletales</taxon>
        <taxon>Sclerodermatineae</taxon>
        <taxon>Pisolithaceae</taxon>
        <taxon>Pisolithus</taxon>
    </lineage>
</organism>